<protein>
    <submittedName>
        <fullName evidence="2">Uncharacterized protein</fullName>
    </submittedName>
</protein>
<sequence>MQCKYPRRSTITVRRRDVDRTMRRCGRTIAQVHVFIGPYMIFVSA</sequence>
<organism evidence="2 4">
    <name type="scientific">Xanthomonas fragariae</name>
    <dbReference type="NCBI Taxonomy" id="48664"/>
    <lineage>
        <taxon>Bacteria</taxon>
        <taxon>Pseudomonadati</taxon>
        <taxon>Pseudomonadota</taxon>
        <taxon>Gammaproteobacteria</taxon>
        <taxon>Lysobacterales</taxon>
        <taxon>Lysobacteraceae</taxon>
        <taxon>Xanthomonas</taxon>
    </lineage>
</organism>
<name>A0A1Y6HAF7_9XANT</name>
<dbReference type="Proteomes" id="UP000195953">
    <property type="component" value="Chromosome 1"/>
</dbReference>
<reference evidence="1 3" key="2">
    <citation type="submission" date="2017-05" db="EMBL/GenBank/DDBJ databases">
        <authorList>
            <person name="Blom J."/>
        </authorList>
    </citation>
    <scope>NUCLEOTIDE SEQUENCE [LARGE SCALE GENOMIC DNA]</scope>
    <source>
        <strain evidence="1">PD885</strain>
    </source>
</reference>
<reference evidence="2 4" key="1">
    <citation type="submission" date="2017-05" db="EMBL/GenBank/DDBJ databases">
        <authorList>
            <person name="Song R."/>
            <person name="Chenine A.L."/>
            <person name="Ruprecht R.M."/>
        </authorList>
    </citation>
    <scope>NUCLEOTIDE SEQUENCE [LARGE SCALE GENOMIC DNA]</scope>
    <source>
        <strain evidence="2">PD5205</strain>
    </source>
</reference>
<accession>A0A1Y6HAF7</accession>
<evidence type="ECO:0000313" key="3">
    <source>
        <dbReference type="Proteomes" id="UP000195877"/>
    </source>
</evidence>
<dbReference type="EMBL" id="LT853882">
    <property type="protein sequence ID" value="SMQ99521.1"/>
    <property type="molecule type" value="Genomic_DNA"/>
</dbReference>
<evidence type="ECO:0000313" key="4">
    <source>
        <dbReference type="Proteomes" id="UP000195953"/>
    </source>
</evidence>
<dbReference type="EMBL" id="LT853885">
    <property type="protein sequence ID" value="SMR03554.1"/>
    <property type="molecule type" value="Genomic_DNA"/>
</dbReference>
<dbReference type="Proteomes" id="UP000195877">
    <property type="component" value="Chromosome 1"/>
</dbReference>
<keyword evidence="3" id="KW-1185">Reference proteome</keyword>
<gene>
    <name evidence="2" type="ORF">PD5205_02254</name>
    <name evidence="1" type="ORF">PD885_02280</name>
</gene>
<dbReference type="AlphaFoldDB" id="A0A1Y6HAF7"/>
<evidence type="ECO:0000313" key="2">
    <source>
        <dbReference type="EMBL" id="SMR03554.1"/>
    </source>
</evidence>
<proteinExistence type="predicted"/>
<evidence type="ECO:0000313" key="1">
    <source>
        <dbReference type="EMBL" id="SMQ99521.1"/>
    </source>
</evidence>